<dbReference type="EMBL" id="WRXP01001453">
    <property type="protein sequence ID" value="KAF1002308.1"/>
    <property type="molecule type" value="Genomic_DNA"/>
</dbReference>
<evidence type="ECO:0000313" key="2">
    <source>
        <dbReference type="Proteomes" id="UP000593563"/>
    </source>
</evidence>
<keyword evidence="2" id="KW-1185">Reference proteome</keyword>
<dbReference type="InterPro" id="IPR032675">
    <property type="entry name" value="LRR_dom_sf"/>
</dbReference>
<dbReference type="Gene3D" id="3.80.10.10">
    <property type="entry name" value="Ribonuclease Inhibitor"/>
    <property type="match status" value="1"/>
</dbReference>
<accession>A0A6L5B9Z5</accession>
<reference evidence="1" key="1">
    <citation type="submission" date="2020-01" db="EMBL/GenBank/DDBJ databases">
        <title>The Celery Genome Sequence Reveals Sequential Paleo-tetraploidization, Resistance Gene Elimination, Karyotype Evolution, and Functional Innovation in Apiales.</title>
        <authorList>
            <person name="Song X."/>
        </authorList>
    </citation>
    <scope>NUCLEOTIDE SEQUENCE</scope>
    <source>
        <tissue evidence="1">Leaf</tissue>
    </source>
</reference>
<gene>
    <name evidence="1" type="ORF">AG4045_002781</name>
</gene>
<dbReference type="Proteomes" id="UP000593563">
    <property type="component" value="Unassembled WGS sequence"/>
</dbReference>
<evidence type="ECO:0000313" key="1">
    <source>
        <dbReference type="EMBL" id="KAF1002308.1"/>
    </source>
</evidence>
<sequence length="130" mass="14338">MCIDGMENVRVMGNSLCGGVDSGVPKAVKIALYPSLTEVSLSKMSKLEEWVKTVMGRGANGQRVFPKLESLKIEEFSMLRKIPNCSFPCLKKLEIRDMESSMILESVSTNSLNNGQQVEGNQGYVQIYGL</sequence>
<proteinExistence type="predicted"/>
<name>A0A6L5B9Z5_APIGR</name>
<protein>
    <submittedName>
        <fullName evidence="1">Uncharacterized protein</fullName>
    </submittedName>
</protein>
<organism evidence="1 2">
    <name type="scientific">Apium graveolens</name>
    <name type="common">Celery</name>
    <dbReference type="NCBI Taxonomy" id="4045"/>
    <lineage>
        <taxon>Eukaryota</taxon>
        <taxon>Viridiplantae</taxon>
        <taxon>Streptophyta</taxon>
        <taxon>Embryophyta</taxon>
        <taxon>Tracheophyta</taxon>
        <taxon>Spermatophyta</taxon>
        <taxon>Magnoliopsida</taxon>
        <taxon>eudicotyledons</taxon>
        <taxon>Gunneridae</taxon>
        <taxon>Pentapetalae</taxon>
        <taxon>asterids</taxon>
        <taxon>campanulids</taxon>
        <taxon>Apiales</taxon>
        <taxon>Apiaceae</taxon>
        <taxon>Apioideae</taxon>
        <taxon>apioid superclade</taxon>
        <taxon>Apieae</taxon>
        <taxon>Apium</taxon>
    </lineage>
</organism>
<comment type="caution">
    <text evidence="1">The sequence shown here is derived from an EMBL/GenBank/DDBJ whole genome shotgun (WGS) entry which is preliminary data.</text>
</comment>
<dbReference type="AlphaFoldDB" id="A0A6L5B9Z5"/>